<dbReference type="InterPro" id="IPR016186">
    <property type="entry name" value="C-type_lectin-like/link_sf"/>
</dbReference>
<feature type="transmembrane region" description="Helical" evidence="4">
    <location>
        <begin position="45"/>
        <end position="70"/>
    </location>
</feature>
<feature type="region of interest" description="Disordered" evidence="3">
    <location>
        <begin position="295"/>
        <end position="315"/>
    </location>
</feature>
<keyword evidence="4" id="KW-1133">Transmembrane helix</keyword>
<comment type="caution">
    <text evidence="6">The sequence shown here is derived from an EMBL/GenBank/DDBJ whole genome shotgun (WGS) entry which is preliminary data.</text>
</comment>
<evidence type="ECO:0000256" key="1">
    <source>
        <dbReference type="ARBA" id="ARBA00004401"/>
    </source>
</evidence>
<feature type="domain" description="C-type lectin" evidence="5">
    <location>
        <begin position="357"/>
        <end position="427"/>
    </location>
</feature>
<evidence type="ECO:0000259" key="5">
    <source>
        <dbReference type="PROSITE" id="PS50041"/>
    </source>
</evidence>
<sequence length="427" mass="48934">MEKEQEHEMSLFGKGKYVVSCENSQHPYQDIKQTGAAQGVNVYKLIAITVGLVCVIQAALNISLGFALYVKVNNKTLTQELNELLDSFGAGSACGLKSSLEEGRNWNITIHELKAKNQNLTEERDELKMKLMVLKSEHSAMTAANEELKRLNLEMKDTNNNLTQEKNDLKTQFKDLDVEAKCNILTVEKNELQRKLIDSASLHNSLTVKRDELKRTIAGLEMKSKVLMEERDTLERKLNTSVLQETSLTKAKDELKKTITVMEARSNILTAERDQMKESLKTCISQKTALITERDSLKRTNSATEEKSKSLTSENDNLTRRLNSCSSQRTSLGREKDELQTKLDVFDRYLKRNWIYFSGSFYYISTTEKSWQDSRIDCWGRGADLIIIGSKEENEFARKFQKRVWIGLHDRQSEGHWIWLDGSALRK</sequence>
<dbReference type="InterPro" id="IPR001304">
    <property type="entry name" value="C-type_lectin-like"/>
</dbReference>
<dbReference type="InterPro" id="IPR050828">
    <property type="entry name" value="C-type_lectin/matrix_domain"/>
</dbReference>
<dbReference type="Gene3D" id="3.10.100.10">
    <property type="entry name" value="Mannose-Binding Protein A, subunit A"/>
    <property type="match status" value="1"/>
</dbReference>
<evidence type="ECO:0000313" key="6">
    <source>
        <dbReference type="EMBL" id="KAF6724609.1"/>
    </source>
</evidence>
<dbReference type="SUPFAM" id="SSF90257">
    <property type="entry name" value="Myosin rod fragments"/>
    <property type="match status" value="1"/>
</dbReference>
<keyword evidence="2" id="KW-0175">Coiled coil</keyword>
<dbReference type="AlphaFoldDB" id="A0A834C8K9"/>
<dbReference type="Pfam" id="PF00059">
    <property type="entry name" value="Lectin_C"/>
    <property type="match status" value="1"/>
</dbReference>
<reference evidence="6" key="1">
    <citation type="journal article" name="BMC Genomics">
        <title>Long-read sequencing and de novo genome assembly of marine medaka (Oryzias melastigma).</title>
        <authorList>
            <person name="Liang P."/>
            <person name="Saqib H.S.A."/>
            <person name="Ni X."/>
            <person name="Shen Y."/>
        </authorList>
    </citation>
    <scope>NUCLEOTIDE SEQUENCE</scope>
    <source>
        <strain evidence="6">Bigg-433</strain>
    </source>
</reference>
<feature type="non-terminal residue" evidence="6">
    <location>
        <position position="427"/>
    </location>
</feature>
<evidence type="ECO:0000256" key="3">
    <source>
        <dbReference type="SAM" id="MobiDB-lite"/>
    </source>
</evidence>
<evidence type="ECO:0000256" key="2">
    <source>
        <dbReference type="SAM" id="Coils"/>
    </source>
</evidence>
<dbReference type="InterPro" id="IPR016187">
    <property type="entry name" value="CTDL_fold"/>
</dbReference>
<feature type="coiled-coil region" evidence="2">
    <location>
        <begin position="203"/>
        <end position="237"/>
    </location>
</feature>
<gene>
    <name evidence="6" type="ORF">FQA47_011468</name>
</gene>
<comment type="subcellular location">
    <subcellularLocation>
        <location evidence="1">Cell membrane</location>
        <topology evidence="1">Single-pass type II membrane protein</topology>
    </subcellularLocation>
</comment>
<feature type="coiled-coil region" evidence="2">
    <location>
        <begin position="110"/>
        <end position="179"/>
    </location>
</feature>
<proteinExistence type="predicted"/>
<dbReference type="PANTHER" id="PTHR45710">
    <property type="entry name" value="C-TYPE LECTIN DOMAIN-CONTAINING PROTEIN 180"/>
    <property type="match status" value="1"/>
</dbReference>
<organism evidence="6 7">
    <name type="scientific">Oryzias melastigma</name>
    <name type="common">Marine medaka</name>
    <dbReference type="NCBI Taxonomy" id="30732"/>
    <lineage>
        <taxon>Eukaryota</taxon>
        <taxon>Metazoa</taxon>
        <taxon>Chordata</taxon>
        <taxon>Craniata</taxon>
        <taxon>Vertebrata</taxon>
        <taxon>Euteleostomi</taxon>
        <taxon>Actinopterygii</taxon>
        <taxon>Neopterygii</taxon>
        <taxon>Teleostei</taxon>
        <taxon>Neoteleostei</taxon>
        <taxon>Acanthomorphata</taxon>
        <taxon>Ovalentaria</taxon>
        <taxon>Atherinomorphae</taxon>
        <taxon>Beloniformes</taxon>
        <taxon>Adrianichthyidae</taxon>
        <taxon>Oryziinae</taxon>
        <taxon>Oryzias</taxon>
    </lineage>
</organism>
<dbReference type="GO" id="GO:0005886">
    <property type="term" value="C:plasma membrane"/>
    <property type="evidence" value="ECO:0007669"/>
    <property type="project" value="UniProtKB-SubCell"/>
</dbReference>
<feature type="compositionally biased region" description="Basic and acidic residues" evidence="3">
    <location>
        <begin position="295"/>
        <end position="309"/>
    </location>
</feature>
<accession>A0A834C8K9</accession>
<dbReference type="Proteomes" id="UP000646548">
    <property type="component" value="Unassembled WGS sequence"/>
</dbReference>
<dbReference type="EMBL" id="WKFB01000386">
    <property type="protein sequence ID" value="KAF6724609.1"/>
    <property type="molecule type" value="Genomic_DNA"/>
</dbReference>
<keyword evidence="4" id="KW-0812">Transmembrane</keyword>
<evidence type="ECO:0000256" key="4">
    <source>
        <dbReference type="SAM" id="Phobius"/>
    </source>
</evidence>
<name>A0A834C8K9_ORYME</name>
<dbReference type="SUPFAM" id="SSF56436">
    <property type="entry name" value="C-type lectin-like"/>
    <property type="match status" value="1"/>
</dbReference>
<keyword evidence="4" id="KW-0472">Membrane</keyword>
<dbReference type="GO" id="GO:0030246">
    <property type="term" value="F:carbohydrate binding"/>
    <property type="evidence" value="ECO:0007669"/>
    <property type="project" value="UniProtKB-KW"/>
</dbReference>
<protein>
    <submittedName>
        <fullName evidence="6">C-type lectin domain family 4 member F</fullName>
    </submittedName>
</protein>
<keyword evidence="6" id="KW-0430">Lectin</keyword>
<dbReference type="PROSITE" id="PS50041">
    <property type="entry name" value="C_TYPE_LECTIN_2"/>
    <property type="match status" value="1"/>
</dbReference>
<evidence type="ECO:0000313" key="7">
    <source>
        <dbReference type="Proteomes" id="UP000646548"/>
    </source>
</evidence>
<dbReference type="PANTHER" id="PTHR45710:SF8">
    <property type="entry name" value="RERATING FAMILY MEMBER 4"/>
    <property type="match status" value="1"/>
</dbReference>